<evidence type="ECO:0000313" key="3">
    <source>
        <dbReference type="Proteomes" id="UP000724686"/>
    </source>
</evidence>
<gene>
    <name evidence="2" type="ORF">JWG45_04225</name>
</gene>
<organism evidence="2 3">
    <name type="scientific">Leptospira ainlahdjerensis</name>
    <dbReference type="NCBI Taxonomy" id="2810033"/>
    <lineage>
        <taxon>Bacteria</taxon>
        <taxon>Pseudomonadati</taxon>
        <taxon>Spirochaetota</taxon>
        <taxon>Spirochaetia</taxon>
        <taxon>Leptospirales</taxon>
        <taxon>Leptospiraceae</taxon>
        <taxon>Leptospira</taxon>
    </lineage>
</organism>
<dbReference type="InterPro" id="IPR016187">
    <property type="entry name" value="CTDL_fold"/>
</dbReference>
<dbReference type="InterPro" id="IPR016186">
    <property type="entry name" value="C-type_lectin-like/link_sf"/>
</dbReference>
<keyword evidence="3" id="KW-1185">Reference proteome</keyword>
<dbReference type="Proteomes" id="UP000724686">
    <property type="component" value="Unassembled WGS sequence"/>
</dbReference>
<dbReference type="InterPro" id="IPR011448">
    <property type="entry name" value="DUF1554"/>
</dbReference>
<accession>A0ABS2U7K3</accession>
<dbReference type="RefSeq" id="WP_205278534.1">
    <property type="nucleotide sequence ID" value="NZ_JAFFPU010000016.1"/>
</dbReference>
<protein>
    <submittedName>
        <fullName evidence="2">DUF1554 domain-containing protein</fullName>
    </submittedName>
</protein>
<evidence type="ECO:0000259" key="1">
    <source>
        <dbReference type="Pfam" id="PF07588"/>
    </source>
</evidence>
<proteinExistence type="predicted"/>
<dbReference type="EMBL" id="JAFFPU010000016">
    <property type="protein sequence ID" value="MBM9576355.1"/>
    <property type="molecule type" value="Genomic_DNA"/>
</dbReference>
<dbReference type="Pfam" id="PF07588">
    <property type="entry name" value="DUF1554"/>
    <property type="match status" value="1"/>
</dbReference>
<comment type="caution">
    <text evidence="2">The sequence shown here is derived from an EMBL/GenBank/DDBJ whole genome shotgun (WGS) entry which is preliminary data.</text>
</comment>
<feature type="domain" description="DUF1554" evidence="1">
    <location>
        <begin position="69"/>
        <end position="213"/>
    </location>
</feature>
<evidence type="ECO:0000313" key="2">
    <source>
        <dbReference type="EMBL" id="MBM9576355.1"/>
    </source>
</evidence>
<reference evidence="2 3" key="1">
    <citation type="submission" date="2021-02" db="EMBL/GenBank/DDBJ databases">
        <title>Leptospira ainlahdjerensis sp. nov., Leptospira ainazelensis sp. nov., Leptospira abararensis sp. nov. and Leptospira chreensis sp. nov., four new species isolated from water sources in Algeria.</title>
        <authorList>
            <person name="Amara Korba A."/>
            <person name="Kainiu M."/>
            <person name="Vincent A.T."/>
            <person name="Mariet J.-F."/>
            <person name="Veyrier F.J."/>
            <person name="Goarant C."/>
            <person name="Picardeau M."/>
        </authorList>
    </citation>
    <scope>NUCLEOTIDE SEQUENCE [LARGE SCALE GENOMIC DNA]</scope>
    <source>
        <strain evidence="2 3">201903070</strain>
    </source>
</reference>
<dbReference type="Gene3D" id="3.10.100.10">
    <property type="entry name" value="Mannose-Binding Protein A, subunit A"/>
    <property type="match status" value="1"/>
</dbReference>
<name>A0ABS2U7K3_9LEPT</name>
<dbReference type="SUPFAM" id="SSF56436">
    <property type="entry name" value="C-type lectin-like"/>
    <property type="match status" value="1"/>
</dbReference>
<sequence length="239" mass="24650">MKFSSHKQLTFFLSFVFILSVSSFQCKPEEKKEDPAFLLLLGAGVVATTAGTGTTTASDAKLRVFVTAATFNGNLGGINGADAKCAADANKPASGTYKAFITGNSGANGVRYACFNDNATNCPDNPAPGTTNWVLQASKNYYRVDQATLVFTTNANSLIATIPTVVQAAAASYWSGFVPASATNWSLNDACGGATTSWTDANGVSNGSSGLANGTTVTNVKGSAFTSCNTAINLLCIEQ</sequence>